<dbReference type="SUPFAM" id="SSF51679">
    <property type="entry name" value="Bacterial luciferase-like"/>
    <property type="match status" value="1"/>
</dbReference>
<organism evidence="6 7">
    <name type="scientific">Neoroseomonas soli</name>
    <dbReference type="NCBI Taxonomy" id="1081025"/>
    <lineage>
        <taxon>Bacteria</taxon>
        <taxon>Pseudomonadati</taxon>
        <taxon>Pseudomonadota</taxon>
        <taxon>Alphaproteobacteria</taxon>
        <taxon>Acetobacterales</taxon>
        <taxon>Acetobacteraceae</taxon>
        <taxon>Neoroseomonas</taxon>
    </lineage>
</organism>
<comment type="caution">
    <text evidence="6">The sequence shown here is derived from an EMBL/GenBank/DDBJ whole genome shotgun (WGS) entry which is preliminary data.</text>
</comment>
<dbReference type="InterPro" id="IPR050766">
    <property type="entry name" value="Bact_Lucif_Oxidored"/>
</dbReference>
<dbReference type="RefSeq" id="WP_211861915.1">
    <property type="nucleotide sequence ID" value="NZ_JAAEDM010000021.1"/>
</dbReference>
<dbReference type="GO" id="GO:0016705">
    <property type="term" value="F:oxidoreductase activity, acting on paired donors, with incorporation or reduction of molecular oxygen"/>
    <property type="evidence" value="ECO:0007669"/>
    <property type="project" value="InterPro"/>
</dbReference>
<feature type="domain" description="Luciferase-like" evidence="5">
    <location>
        <begin position="1"/>
        <end position="320"/>
    </location>
</feature>
<dbReference type="GO" id="GO:0005829">
    <property type="term" value="C:cytosol"/>
    <property type="evidence" value="ECO:0007669"/>
    <property type="project" value="TreeGrafter"/>
</dbReference>
<reference evidence="6" key="2">
    <citation type="journal article" date="2021" name="Syst. Appl. Microbiol.">
        <title>Roseomonas hellenica sp. nov., isolated from roots of wild-growing Alkanna tinctoria.</title>
        <authorList>
            <person name="Rat A."/>
            <person name="Naranjo H.D."/>
            <person name="Lebbe L."/>
            <person name="Cnockaert M."/>
            <person name="Krigas N."/>
            <person name="Grigoriadou K."/>
            <person name="Maloupa E."/>
            <person name="Willems A."/>
        </authorList>
    </citation>
    <scope>NUCLEOTIDE SEQUENCE</scope>
    <source>
        <strain evidence="6">LMG 31231</strain>
    </source>
</reference>
<evidence type="ECO:0000259" key="5">
    <source>
        <dbReference type="Pfam" id="PF00296"/>
    </source>
</evidence>
<keyword evidence="4" id="KW-0503">Monooxygenase</keyword>
<sequence>MRLGLFMMPLHPPQRPMHETLAEDTEKSLLADRLGFDELWVGEHFSATSEPIASPLMFMAGLIHRTRLTFGTGVINLPNHHPAIVAAEVAQFDHMSGGRLLFGIGAGGLASDFELFGDIEPIERGKRMLESIATIQAIWGSNPPYEIEGRTWPIRLTRTVLPEYGVGFMPKPFRPGGPSIHISARQPESYGVTVAAARGWGVISANFVAHRVLAGHWRSMAKGLAEAGRPVDGSNWRVARNLVIAATDAEAQARATAPEGATRYYFDYLGSLAKRAGLAATMTPRDDMDPMSATPEDMIEACVISGSAKTVLDRLVALREEVGPFGHLLMPGLDWSGVNAAWEAESMRRLAEEVMPKLRRHLAATEAREPLGTTA</sequence>
<dbReference type="Gene3D" id="3.20.20.30">
    <property type="entry name" value="Luciferase-like domain"/>
    <property type="match status" value="1"/>
</dbReference>
<keyword evidence="3" id="KW-0560">Oxidoreductase</keyword>
<dbReference type="Pfam" id="PF00296">
    <property type="entry name" value="Bac_luciferase"/>
    <property type="match status" value="1"/>
</dbReference>
<keyword evidence="2" id="KW-0285">Flavoprotein</keyword>
<dbReference type="Proteomes" id="UP001138751">
    <property type="component" value="Unassembled WGS sequence"/>
</dbReference>
<dbReference type="PANTHER" id="PTHR30137:SF16">
    <property type="entry name" value="BLL0895 PROTEIN"/>
    <property type="match status" value="1"/>
</dbReference>
<evidence type="ECO:0000256" key="4">
    <source>
        <dbReference type="ARBA" id="ARBA00023033"/>
    </source>
</evidence>
<dbReference type="EMBL" id="JAAEDM010000021">
    <property type="protein sequence ID" value="MBR0671545.1"/>
    <property type="molecule type" value="Genomic_DNA"/>
</dbReference>
<name>A0A9X9WWL6_9PROT</name>
<dbReference type="GO" id="GO:0004497">
    <property type="term" value="F:monooxygenase activity"/>
    <property type="evidence" value="ECO:0007669"/>
    <property type="project" value="UniProtKB-KW"/>
</dbReference>
<dbReference type="PANTHER" id="PTHR30137">
    <property type="entry name" value="LUCIFERASE-LIKE MONOOXYGENASE"/>
    <property type="match status" value="1"/>
</dbReference>
<comment type="similarity">
    <text evidence="1">Belongs to the bacterial luciferase oxidoreductase family.</text>
</comment>
<evidence type="ECO:0000313" key="7">
    <source>
        <dbReference type="Proteomes" id="UP001138751"/>
    </source>
</evidence>
<dbReference type="AlphaFoldDB" id="A0A9X9WWL6"/>
<evidence type="ECO:0000256" key="3">
    <source>
        <dbReference type="ARBA" id="ARBA00023002"/>
    </source>
</evidence>
<keyword evidence="7" id="KW-1185">Reference proteome</keyword>
<dbReference type="InterPro" id="IPR011251">
    <property type="entry name" value="Luciferase-like_dom"/>
</dbReference>
<gene>
    <name evidence="6" type="ORF">GXW76_10210</name>
</gene>
<proteinExistence type="inferred from homology"/>
<evidence type="ECO:0000313" key="6">
    <source>
        <dbReference type="EMBL" id="MBR0671545.1"/>
    </source>
</evidence>
<reference evidence="6" key="1">
    <citation type="submission" date="2020-01" db="EMBL/GenBank/DDBJ databases">
        <authorList>
            <person name="Rat A."/>
        </authorList>
    </citation>
    <scope>NUCLEOTIDE SEQUENCE</scope>
    <source>
        <strain evidence="6">LMG 31231</strain>
    </source>
</reference>
<evidence type="ECO:0000256" key="2">
    <source>
        <dbReference type="ARBA" id="ARBA00022630"/>
    </source>
</evidence>
<dbReference type="InterPro" id="IPR036661">
    <property type="entry name" value="Luciferase-like_sf"/>
</dbReference>
<evidence type="ECO:0000256" key="1">
    <source>
        <dbReference type="ARBA" id="ARBA00010426"/>
    </source>
</evidence>
<protein>
    <submittedName>
        <fullName evidence="6">LLM class flavin-dependent oxidoreductase</fullName>
    </submittedName>
</protein>
<accession>A0A9X9WWL6</accession>